<sequence>MIGAVTIGRNEGKRLRHCLASLSAHGLPNVHVDSKWIGGSVDTAQPRRATAGALMRLYARGLRPAIRSAGVLSLLSFLLSVARLSRLRGWRKAAQSNGAVDRLRQSLSGDARHAVTCT</sequence>
<dbReference type="Proteomes" id="UP001597283">
    <property type="component" value="Unassembled WGS sequence"/>
</dbReference>
<dbReference type="RefSeq" id="WP_380938858.1">
    <property type="nucleotide sequence ID" value="NZ_JBHUFC010000002.1"/>
</dbReference>
<dbReference type="EMBL" id="JBHUFC010000002">
    <property type="protein sequence ID" value="MFD1786664.1"/>
    <property type="molecule type" value="Genomic_DNA"/>
</dbReference>
<name>A0ABW4N9E0_9SPHN</name>
<accession>A0ABW4N9E0</accession>
<organism evidence="1 2">
    <name type="scientific">Sphingomonas floccifaciens</name>
    <dbReference type="NCBI Taxonomy" id="1844115"/>
    <lineage>
        <taxon>Bacteria</taxon>
        <taxon>Pseudomonadati</taxon>
        <taxon>Pseudomonadota</taxon>
        <taxon>Alphaproteobacteria</taxon>
        <taxon>Sphingomonadales</taxon>
        <taxon>Sphingomonadaceae</taxon>
        <taxon>Sphingomonas</taxon>
    </lineage>
</organism>
<evidence type="ECO:0000313" key="2">
    <source>
        <dbReference type="Proteomes" id="UP001597283"/>
    </source>
</evidence>
<protein>
    <submittedName>
        <fullName evidence="1">Uncharacterized protein</fullName>
    </submittedName>
</protein>
<reference evidence="2" key="1">
    <citation type="journal article" date="2019" name="Int. J. Syst. Evol. Microbiol.">
        <title>The Global Catalogue of Microorganisms (GCM) 10K type strain sequencing project: providing services to taxonomists for standard genome sequencing and annotation.</title>
        <authorList>
            <consortium name="The Broad Institute Genomics Platform"/>
            <consortium name="The Broad Institute Genome Sequencing Center for Infectious Disease"/>
            <person name="Wu L."/>
            <person name="Ma J."/>
        </authorList>
    </citation>
    <scope>NUCLEOTIDE SEQUENCE [LARGE SCALE GENOMIC DNA]</scope>
    <source>
        <strain evidence="2">Q85</strain>
    </source>
</reference>
<keyword evidence="2" id="KW-1185">Reference proteome</keyword>
<gene>
    <name evidence="1" type="ORF">ACFSC3_03665</name>
</gene>
<comment type="caution">
    <text evidence="1">The sequence shown here is derived from an EMBL/GenBank/DDBJ whole genome shotgun (WGS) entry which is preliminary data.</text>
</comment>
<proteinExistence type="predicted"/>
<evidence type="ECO:0000313" key="1">
    <source>
        <dbReference type="EMBL" id="MFD1786664.1"/>
    </source>
</evidence>